<comment type="caution">
    <text evidence="2">The sequence shown here is derived from an EMBL/GenBank/DDBJ whole genome shotgun (WGS) entry which is preliminary data.</text>
</comment>
<name>A0A4C1VGC5_EUMVA</name>
<keyword evidence="3" id="KW-1185">Reference proteome</keyword>
<feature type="region of interest" description="Disordered" evidence="1">
    <location>
        <begin position="130"/>
        <end position="150"/>
    </location>
</feature>
<proteinExistence type="predicted"/>
<dbReference type="EMBL" id="BGZK01000332">
    <property type="protein sequence ID" value="GBP37357.1"/>
    <property type="molecule type" value="Genomic_DNA"/>
</dbReference>
<feature type="region of interest" description="Disordered" evidence="1">
    <location>
        <begin position="66"/>
        <end position="85"/>
    </location>
</feature>
<reference evidence="2 3" key="1">
    <citation type="journal article" date="2019" name="Commun. Biol.">
        <title>The bagworm genome reveals a unique fibroin gene that provides high tensile strength.</title>
        <authorList>
            <person name="Kono N."/>
            <person name="Nakamura H."/>
            <person name="Ohtoshi R."/>
            <person name="Tomita M."/>
            <person name="Numata K."/>
            <person name="Arakawa K."/>
        </authorList>
    </citation>
    <scope>NUCLEOTIDE SEQUENCE [LARGE SCALE GENOMIC DNA]</scope>
</reference>
<protein>
    <submittedName>
        <fullName evidence="2">Uncharacterized protein</fullName>
    </submittedName>
</protein>
<evidence type="ECO:0000313" key="3">
    <source>
        <dbReference type="Proteomes" id="UP000299102"/>
    </source>
</evidence>
<gene>
    <name evidence="2" type="ORF">EVAR_22818_1</name>
</gene>
<sequence length="150" mass="17173">MIIYVQIRFTAMARAVVTSRVFKHRKLSRRLGTRNPASQRFSRPLVLEAQRCATTTHPLVPLRSRAARGPRRRARPQQRAWNNNRDVESVRRWPRPVRGRFGRSITAQTWVSAAVWTINKKLVSVQFVSVSGPPRTSRGPRARTGRVPGN</sequence>
<dbReference type="AlphaFoldDB" id="A0A4C1VGC5"/>
<evidence type="ECO:0000313" key="2">
    <source>
        <dbReference type="EMBL" id="GBP37357.1"/>
    </source>
</evidence>
<feature type="compositionally biased region" description="Basic residues" evidence="1">
    <location>
        <begin position="66"/>
        <end position="76"/>
    </location>
</feature>
<evidence type="ECO:0000256" key="1">
    <source>
        <dbReference type="SAM" id="MobiDB-lite"/>
    </source>
</evidence>
<dbReference type="Proteomes" id="UP000299102">
    <property type="component" value="Unassembled WGS sequence"/>
</dbReference>
<organism evidence="2 3">
    <name type="scientific">Eumeta variegata</name>
    <name type="common">Bagworm moth</name>
    <name type="synonym">Eumeta japonica</name>
    <dbReference type="NCBI Taxonomy" id="151549"/>
    <lineage>
        <taxon>Eukaryota</taxon>
        <taxon>Metazoa</taxon>
        <taxon>Ecdysozoa</taxon>
        <taxon>Arthropoda</taxon>
        <taxon>Hexapoda</taxon>
        <taxon>Insecta</taxon>
        <taxon>Pterygota</taxon>
        <taxon>Neoptera</taxon>
        <taxon>Endopterygota</taxon>
        <taxon>Lepidoptera</taxon>
        <taxon>Glossata</taxon>
        <taxon>Ditrysia</taxon>
        <taxon>Tineoidea</taxon>
        <taxon>Psychidae</taxon>
        <taxon>Oiketicinae</taxon>
        <taxon>Eumeta</taxon>
    </lineage>
</organism>
<accession>A0A4C1VGC5</accession>